<sequence>MAPNRRCKEVDRNTKCKFDKNGESVPVLDRRTGQVKPGRWKFRCRVCTHLSIYEFDICDKCGQFRNRHKKKKHDLDECPARVQAQPNYTRALTRETEAAIDAQIESYYIPKALSPPPLVDEDEDEDVHSIISHMSSFTEYQFSRCRTRAESECFDNPTTSDEGEQEPIRQRRRTESQSPPSTIEEDDCVSLEDAPLPFSELLSLSIVDAIVGPVTTSTKLQPDNVWWQDHLVSLSLVIHVVESEIRKKLMDVLEPDRHHLLIELPREETWVTKHVHRVFLEEKILQGEKIILRFFCFVPKVTFFRQVKCFPVSSITGTATLALEGINAISEPITFYSQVTDEDWQRAQHLIISLTKSLGNKGVSSSTTSSSNQNCSETTNANTTCTKFQSNQLCAADRALAVMARKFMSAGEKYFDSLEELALQCGFEYLLHELVSKRLGPTIDSLLSKRLNTDPGLISDIILSYLGCNTQKPRLWAVRRIQTQARRYISSRKSFPKTTRLMVLIADLSYFSSLRFTQQSNSFDFEIHTCEFPSFPFLDSMPYLIVWSSATKENISMERQERRLCQLLQAKKKLFEIVYVDLTPDRKRQLQALCKDKKFTLPALSLGYSIFYGSFDFILEQVDRGSFDSLTATAHNAVDSSHCGFWVKPQYSKCISPPHQMLPSSINLAAAPQVVAF</sequence>
<evidence type="ECO:0000256" key="1">
    <source>
        <dbReference type="SAM" id="MobiDB-lite"/>
    </source>
</evidence>
<evidence type="ECO:0000313" key="2">
    <source>
        <dbReference type="EMBL" id="CAE0361466.1"/>
    </source>
</evidence>
<accession>A0A7S3JSS1</accession>
<proteinExistence type="predicted"/>
<organism evidence="2">
    <name type="scientific">Aureoumbra lagunensis</name>
    <dbReference type="NCBI Taxonomy" id="44058"/>
    <lineage>
        <taxon>Eukaryota</taxon>
        <taxon>Sar</taxon>
        <taxon>Stramenopiles</taxon>
        <taxon>Ochrophyta</taxon>
        <taxon>Pelagophyceae</taxon>
        <taxon>Pelagomonadales</taxon>
        <taxon>Aureoumbra</taxon>
    </lineage>
</organism>
<protein>
    <submittedName>
        <fullName evidence="2">Uncharacterized protein</fullName>
    </submittedName>
</protein>
<dbReference type="AlphaFoldDB" id="A0A7S3JSS1"/>
<name>A0A7S3JSS1_9STRA</name>
<feature type="region of interest" description="Disordered" evidence="1">
    <location>
        <begin position="153"/>
        <end position="188"/>
    </location>
</feature>
<dbReference type="EMBL" id="HBIJ01003173">
    <property type="protein sequence ID" value="CAE0361466.1"/>
    <property type="molecule type" value="Transcribed_RNA"/>
</dbReference>
<gene>
    <name evidence="2" type="ORF">ALAG00032_LOCUS2199</name>
</gene>
<feature type="compositionally biased region" description="Basic and acidic residues" evidence="1">
    <location>
        <begin position="166"/>
        <end position="175"/>
    </location>
</feature>
<reference evidence="2" key="1">
    <citation type="submission" date="2021-01" db="EMBL/GenBank/DDBJ databases">
        <authorList>
            <person name="Corre E."/>
            <person name="Pelletier E."/>
            <person name="Niang G."/>
            <person name="Scheremetjew M."/>
            <person name="Finn R."/>
            <person name="Kale V."/>
            <person name="Holt S."/>
            <person name="Cochrane G."/>
            <person name="Meng A."/>
            <person name="Brown T."/>
            <person name="Cohen L."/>
        </authorList>
    </citation>
    <scope>NUCLEOTIDE SEQUENCE</scope>
    <source>
        <strain evidence="2">CCMP1510</strain>
    </source>
</reference>